<evidence type="ECO:0000256" key="1">
    <source>
        <dbReference type="ARBA" id="ARBA00004651"/>
    </source>
</evidence>
<accession>A0A545AU09</accession>
<dbReference type="CDD" id="cd06261">
    <property type="entry name" value="TM_PBP2"/>
    <property type="match status" value="1"/>
</dbReference>
<dbReference type="Proteomes" id="UP000317982">
    <property type="component" value="Unassembled WGS sequence"/>
</dbReference>
<feature type="transmembrane region" description="Helical" evidence="8">
    <location>
        <begin position="12"/>
        <end position="35"/>
    </location>
</feature>
<feature type="transmembrane region" description="Helical" evidence="8">
    <location>
        <begin position="68"/>
        <end position="87"/>
    </location>
</feature>
<feature type="transmembrane region" description="Helical" evidence="8">
    <location>
        <begin position="187"/>
        <end position="211"/>
    </location>
</feature>
<dbReference type="PANTHER" id="PTHR42929:SF1">
    <property type="entry name" value="INNER MEMBRANE ABC TRANSPORTER PERMEASE PROTEIN YDCU-RELATED"/>
    <property type="match status" value="1"/>
</dbReference>
<organism evidence="10 11">
    <name type="scientific">Cryptosporangium phraense</name>
    <dbReference type="NCBI Taxonomy" id="2593070"/>
    <lineage>
        <taxon>Bacteria</taxon>
        <taxon>Bacillati</taxon>
        <taxon>Actinomycetota</taxon>
        <taxon>Actinomycetes</taxon>
        <taxon>Cryptosporangiales</taxon>
        <taxon>Cryptosporangiaceae</taxon>
        <taxon>Cryptosporangium</taxon>
    </lineage>
</organism>
<evidence type="ECO:0000256" key="2">
    <source>
        <dbReference type="ARBA" id="ARBA00007069"/>
    </source>
</evidence>
<dbReference type="InParanoid" id="A0A545AU09"/>
<sequence length="281" mass="29758">MKQKTLARLSLLPGSAWLIALFVAPFGVVLAVSLATTDIIGRPIYGWHTDAYRLVVDGGFLTVFARSLGYAAATTAICLVFGYLAAYTVARYGGRYRNALLLLVLVPWFVDYLIRIYSWIQLVGNGGVLSSVLGRNADLLGHSYTVIGGLVYNFLPYMILALYVSIDQLDASVIEAGRDLYGGPVATMFRVTIPCTLPGIGSGCLLVFLPAMGDFATSQLLGSPDQYMIGNIIAGQAQTAGALPVGAALTVLLVGLLALIALLGAAVSIPWRRRLLGGARG</sequence>
<dbReference type="GO" id="GO:0055085">
    <property type="term" value="P:transmembrane transport"/>
    <property type="evidence" value="ECO:0007669"/>
    <property type="project" value="InterPro"/>
</dbReference>
<keyword evidence="7 8" id="KW-0472">Membrane</keyword>
<evidence type="ECO:0000256" key="5">
    <source>
        <dbReference type="ARBA" id="ARBA00022692"/>
    </source>
</evidence>
<comment type="similarity">
    <text evidence="2">Belongs to the binding-protein-dependent transport system permease family. CysTW subfamily.</text>
</comment>
<dbReference type="GO" id="GO:0005886">
    <property type="term" value="C:plasma membrane"/>
    <property type="evidence" value="ECO:0007669"/>
    <property type="project" value="UniProtKB-SubCell"/>
</dbReference>
<evidence type="ECO:0000256" key="7">
    <source>
        <dbReference type="ARBA" id="ARBA00023136"/>
    </source>
</evidence>
<reference evidence="10 11" key="1">
    <citation type="submission" date="2019-07" db="EMBL/GenBank/DDBJ databases">
        <title>Cryptosporangium phraense sp. nov., isolated from plant litter.</title>
        <authorList>
            <person name="Suriyachadkun C."/>
        </authorList>
    </citation>
    <scope>NUCLEOTIDE SEQUENCE [LARGE SCALE GENOMIC DNA]</scope>
    <source>
        <strain evidence="10 11">A-T 5661</strain>
    </source>
</reference>
<keyword evidence="4" id="KW-1003">Cell membrane</keyword>
<dbReference type="InterPro" id="IPR035906">
    <property type="entry name" value="MetI-like_sf"/>
</dbReference>
<evidence type="ECO:0000259" key="9">
    <source>
        <dbReference type="PROSITE" id="PS50928"/>
    </source>
</evidence>
<evidence type="ECO:0000313" key="10">
    <source>
        <dbReference type="EMBL" id="TQS44783.1"/>
    </source>
</evidence>
<keyword evidence="11" id="KW-1185">Reference proteome</keyword>
<gene>
    <name evidence="10" type="ORF">FL583_12540</name>
</gene>
<name>A0A545AU09_9ACTN</name>
<evidence type="ECO:0000256" key="6">
    <source>
        <dbReference type="ARBA" id="ARBA00022989"/>
    </source>
</evidence>
<proteinExistence type="inferred from homology"/>
<feature type="transmembrane region" description="Helical" evidence="8">
    <location>
        <begin position="99"/>
        <end position="120"/>
    </location>
</feature>
<comment type="subcellular location">
    <subcellularLocation>
        <location evidence="1 8">Cell membrane</location>
        <topology evidence="1 8">Multi-pass membrane protein</topology>
    </subcellularLocation>
</comment>
<dbReference type="PROSITE" id="PS50928">
    <property type="entry name" value="ABC_TM1"/>
    <property type="match status" value="1"/>
</dbReference>
<dbReference type="Gene3D" id="1.10.3720.10">
    <property type="entry name" value="MetI-like"/>
    <property type="match status" value="1"/>
</dbReference>
<dbReference type="AlphaFoldDB" id="A0A545AU09"/>
<evidence type="ECO:0000256" key="8">
    <source>
        <dbReference type="RuleBase" id="RU363032"/>
    </source>
</evidence>
<dbReference type="PANTHER" id="PTHR42929">
    <property type="entry name" value="INNER MEMBRANE ABC TRANSPORTER PERMEASE PROTEIN YDCU-RELATED-RELATED"/>
    <property type="match status" value="1"/>
</dbReference>
<dbReference type="RefSeq" id="WP_142704765.1">
    <property type="nucleotide sequence ID" value="NZ_VIRS01000007.1"/>
</dbReference>
<evidence type="ECO:0000313" key="11">
    <source>
        <dbReference type="Proteomes" id="UP000317982"/>
    </source>
</evidence>
<evidence type="ECO:0000256" key="4">
    <source>
        <dbReference type="ARBA" id="ARBA00022475"/>
    </source>
</evidence>
<dbReference type="EMBL" id="VIRS01000007">
    <property type="protein sequence ID" value="TQS44783.1"/>
    <property type="molecule type" value="Genomic_DNA"/>
</dbReference>
<dbReference type="Pfam" id="PF00528">
    <property type="entry name" value="BPD_transp_1"/>
    <property type="match status" value="1"/>
</dbReference>
<feature type="transmembrane region" description="Helical" evidence="8">
    <location>
        <begin position="140"/>
        <end position="166"/>
    </location>
</feature>
<dbReference type="SUPFAM" id="SSF161098">
    <property type="entry name" value="MetI-like"/>
    <property type="match status" value="1"/>
</dbReference>
<protein>
    <submittedName>
        <fullName evidence="10">ABC transporter permease</fullName>
    </submittedName>
</protein>
<dbReference type="OrthoDB" id="9808619at2"/>
<evidence type="ECO:0000256" key="3">
    <source>
        <dbReference type="ARBA" id="ARBA00022448"/>
    </source>
</evidence>
<feature type="domain" description="ABC transmembrane type-1" evidence="9">
    <location>
        <begin position="64"/>
        <end position="264"/>
    </location>
</feature>
<keyword evidence="6 8" id="KW-1133">Transmembrane helix</keyword>
<comment type="caution">
    <text evidence="10">The sequence shown here is derived from an EMBL/GenBank/DDBJ whole genome shotgun (WGS) entry which is preliminary data.</text>
</comment>
<feature type="transmembrane region" description="Helical" evidence="8">
    <location>
        <begin position="247"/>
        <end position="271"/>
    </location>
</feature>
<keyword evidence="3 8" id="KW-0813">Transport</keyword>
<dbReference type="InterPro" id="IPR000515">
    <property type="entry name" value="MetI-like"/>
</dbReference>
<keyword evidence="5 8" id="KW-0812">Transmembrane</keyword>